<evidence type="ECO:0000259" key="17">
    <source>
        <dbReference type="Pfam" id="PF01243"/>
    </source>
</evidence>
<comment type="catalytic activity">
    <reaction evidence="12">
        <text>pyridoxamine 5'-phosphate + O2 + H2O = pyridoxal 5'-phosphate + H2O2 + NH4(+)</text>
        <dbReference type="Rhea" id="RHEA:15817"/>
        <dbReference type="ChEBI" id="CHEBI:15377"/>
        <dbReference type="ChEBI" id="CHEBI:15379"/>
        <dbReference type="ChEBI" id="CHEBI:16240"/>
        <dbReference type="ChEBI" id="CHEBI:28938"/>
        <dbReference type="ChEBI" id="CHEBI:58451"/>
        <dbReference type="ChEBI" id="CHEBI:597326"/>
        <dbReference type="EC" id="1.4.3.5"/>
    </reaction>
    <physiologicalReaction direction="left-to-right" evidence="12">
        <dbReference type="Rhea" id="RHEA:15818"/>
    </physiologicalReaction>
</comment>
<accession>A0A0N5AMV3</accession>
<evidence type="ECO:0000256" key="13">
    <source>
        <dbReference type="ARBA" id="ARBA00052947"/>
    </source>
</evidence>
<dbReference type="NCBIfam" id="TIGR00558">
    <property type="entry name" value="pdxH"/>
    <property type="match status" value="1"/>
</dbReference>
<dbReference type="PROSITE" id="PS01064">
    <property type="entry name" value="PYRIDOX_OXIDASE"/>
    <property type="match status" value="1"/>
</dbReference>
<dbReference type="InterPro" id="IPR019740">
    <property type="entry name" value="Pyridox_Oxase_CS"/>
</dbReference>
<evidence type="ECO:0000256" key="3">
    <source>
        <dbReference type="ARBA" id="ARBA00004738"/>
    </source>
</evidence>
<dbReference type="SUPFAM" id="SSF50475">
    <property type="entry name" value="FMN-binding split barrel"/>
    <property type="match status" value="1"/>
</dbReference>
<feature type="domain" description="Pyridoxine 5'-phosphate oxidase dimerisation C-terminal" evidence="18">
    <location>
        <begin position="203"/>
        <end position="245"/>
    </location>
</feature>
<dbReference type="InterPro" id="IPR012349">
    <property type="entry name" value="Split_barrel_FMN-bd"/>
</dbReference>
<dbReference type="InterPro" id="IPR019576">
    <property type="entry name" value="Pyridoxamine_oxidase_dimer_C"/>
</dbReference>
<dbReference type="Pfam" id="PF10590">
    <property type="entry name" value="PNP_phzG_C"/>
    <property type="match status" value="1"/>
</dbReference>
<evidence type="ECO:0000259" key="18">
    <source>
        <dbReference type="Pfam" id="PF10590"/>
    </source>
</evidence>
<keyword evidence="16" id="KW-0732">Signal</keyword>
<evidence type="ECO:0000256" key="4">
    <source>
        <dbReference type="ARBA" id="ARBA00005037"/>
    </source>
</evidence>
<evidence type="ECO:0000256" key="2">
    <source>
        <dbReference type="ARBA" id="ARBA00003691"/>
    </source>
</evidence>
<protein>
    <recommendedName>
        <fullName evidence="14">Pyridoxine-5'-phosphate oxidase</fullName>
        <ecNumber evidence="7">1.4.3.5</ecNumber>
    </recommendedName>
    <alternativeName>
        <fullName evidence="15">Pyridoxamine-phosphate oxidase</fullName>
    </alternativeName>
</protein>
<dbReference type="EC" id="1.4.3.5" evidence="7"/>
<dbReference type="Pfam" id="PF01243">
    <property type="entry name" value="PNPOx_N"/>
    <property type="match status" value="1"/>
</dbReference>
<dbReference type="PANTHER" id="PTHR10851">
    <property type="entry name" value="PYRIDOXINE-5-PHOSPHATE OXIDASE"/>
    <property type="match status" value="1"/>
</dbReference>
<evidence type="ECO:0000313" key="19">
    <source>
        <dbReference type="Proteomes" id="UP000046393"/>
    </source>
</evidence>
<evidence type="ECO:0000256" key="6">
    <source>
        <dbReference type="ARBA" id="ARBA00011738"/>
    </source>
</evidence>
<feature type="domain" description="Pyridoxamine 5'-phosphate oxidase N-terminal" evidence="17">
    <location>
        <begin position="80"/>
        <end position="179"/>
    </location>
</feature>
<evidence type="ECO:0000256" key="5">
    <source>
        <dbReference type="ARBA" id="ARBA00007301"/>
    </source>
</evidence>
<sequence length="245" mass="29020">LYVLFIFVRFFCVNVTCCIQISFADWRRPYLNKEEPEILEQNLPSEDPFQIFDIWFKNVASKSNVSFEEVNSLLSTYCYVHRNNKPSSRMVLIKEYNKEGFSFYTNYDSRKGMELEVNPYAAVLFYWPKVDRQVRIEGKVKKLPEEMADEYWYSRPLKSRIGSKSSNQSSVVPNRQFLIDKRNELTKLAEEKGESAITRPSTWGGYCVVPSYFEFWQGQSDRVHDRIVFELDSDGKKWNRKRLSP</sequence>
<organism evidence="19 20">
    <name type="scientific">Syphacia muris</name>
    <dbReference type="NCBI Taxonomy" id="451379"/>
    <lineage>
        <taxon>Eukaryota</taxon>
        <taxon>Metazoa</taxon>
        <taxon>Ecdysozoa</taxon>
        <taxon>Nematoda</taxon>
        <taxon>Chromadorea</taxon>
        <taxon>Rhabditida</taxon>
        <taxon>Spirurina</taxon>
        <taxon>Oxyuridomorpha</taxon>
        <taxon>Oxyuroidea</taxon>
        <taxon>Oxyuridae</taxon>
        <taxon>Syphacia</taxon>
    </lineage>
</organism>
<comment type="pathway">
    <text evidence="4">Cofactor metabolism; pyridoxal 5'-phosphate salvage; pyridoxal 5'-phosphate from pyridoxine 5'-phosphate: step 1/1.</text>
</comment>
<evidence type="ECO:0000256" key="10">
    <source>
        <dbReference type="ARBA" id="ARBA00023002"/>
    </source>
</evidence>
<evidence type="ECO:0000256" key="16">
    <source>
        <dbReference type="SAM" id="SignalP"/>
    </source>
</evidence>
<comment type="pathway">
    <text evidence="3">Cofactor metabolism; pyridoxal 5'-phosphate salvage; pyridoxal 5'-phosphate from pyridoxamine 5'-phosphate: step 1/1.</text>
</comment>
<proteinExistence type="inferred from homology"/>
<dbReference type="AlphaFoldDB" id="A0A0N5AMV3"/>
<comment type="cofactor">
    <cofactor evidence="1">
        <name>FMN</name>
        <dbReference type="ChEBI" id="CHEBI:58210"/>
    </cofactor>
</comment>
<dbReference type="GO" id="GO:0004733">
    <property type="term" value="F:pyridoxamine phosphate oxidase activity"/>
    <property type="evidence" value="ECO:0007669"/>
    <property type="project" value="UniProtKB-EC"/>
</dbReference>
<dbReference type="WBParaSite" id="SMUV_0000592401-mRNA-1">
    <property type="protein sequence ID" value="SMUV_0000592401-mRNA-1"/>
    <property type="gene ID" value="SMUV_0000592401"/>
</dbReference>
<keyword evidence="10" id="KW-0560">Oxidoreductase</keyword>
<comment type="similarity">
    <text evidence="5">Belongs to the pyridoxamine 5'-phosphate oxidase family.</text>
</comment>
<dbReference type="NCBIfam" id="NF004231">
    <property type="entry name" value="PRK05679.1"/>
    <property type="match status" value="1"/>
</dbReference>
<evidence type="ECO:0000256" key="8">
    <source>
        <dbReference type="ARBA" id="ARBA00022630"/>
    </source>
</evidence>
<dbReference type="InterPro" id="IPR000659">
    <property type="entry name" value="Pyridox_Oxase"/>
</dbReference>
<dbReference type="GO" id="GO:0010181">
    <property type="term" value="F:FMN binding"/>
    <property type="evidence" value="ECO:0007669"/>
    <property type="project" value="InterPro"/>
</dbReference>
<keyword evidence="19" id="KW-1185">Reference proteome</keyword>
<evidence type="ECO:0000256" key="11">
    <source>
        <dbReference type="ARBA" id="ARBA00023096"/>
    </source>
</evidence>
<feature type="signal peptide" evidence="16">
    <location>
        <begin position="1"/>
        <end position="18"/>
    </location>
</feature>
<evidence type="ECO:0000313" key="20">
    <source>
        <dbReference type="WBParaSite" id="SMUV_0000592401-mRNA-1"/>
    </source>
</evidence>
<comment type="subunit">
    <text evidence="6">Homodimer.</text>
</comment>
<evidence type="ECO:0000256" key="7">
    <source>
        <dbReference type="ARBA" id="ARBA00012801"/>
    </source>
</evidence>
<keyword evidence="9" id="KW-0288">FMN</keyword>
<dbReference type="FunFam" id="2.30.110.10:FF:000020">
    <property type="entry name" value="PNPO isoform 11"/>
    <property type="match status" value="1"/>
</dbReference>
<dbReference type="Proteomes" id="UP000046393">
    <property type="component" value="Unplaced"/>
</dbReference>
<evidence type="ECO:0000256" key="9">
    <source>
        <dbReference type="ARBA" id="ARBA00022643"/>
    </source>
</evidence>
<comment type="function">
    <text evidence="2">Catalyzes the oxidation of either pyridoxine 5'-phosphate (PNP) or pyridoxamine 5'-phosphate (PMP) into pyridoxal 5'-phosphate (PLP).</text>
</comment>
<evidence type="ECO:0000256" key="1">
    <source>
        <dbReference type="ARBA" id="ARBA00001917"/>
    </source>
</evidence>
<dbReference type="InterPro" id="IPR011576">
    <property type="entry name" value="Pyridox_Oxase_N"/>
</dbReference>
<feature type="chain" id="PRO_5005893266" description="Pyridoxine-5'-phosphate oxidase" evidence="16">
    <location>
        <begin position="19"/>
        <end position="245"/>
    </location>
</feature>
<dbReference type="STRING" id="451379.A0A0N5AMV3"/>
<dbReference type="UniPathway" id="UPA01068">
    <property type="reaction ID" value="UER00304"/>
</dbReference>
<comment type="catalytic activity">
    <reaction evidence="13">
        <text>pyridoxine 5'-phosphate + O2 = pyridoxal 5'-phosphate + H2O2</text>
        <dbReference type="Rhea" id="RHEA:15149"/>
        <dbReference type="ChEBI" id="CHEBI:15379"/>
        <dbReference type="ChEBI" id="CHEBI:16240"/>
        <dbReference type="ChEBI" id="CHEBI:58589"/>
        <dbReference type="ChEBI" id="CHEBI:597326"/>
        <dbReference type="EC" id="1.4.3.5"/>
    </reaction>
    <physiologicalReaction direction="left-to-right" evidence="13">
        <dbReference type="Rhea" id="RHEA:15150"/>
    </physiologicalReaction>
</comment>
<dbReference type="Gene3D" id="2.30.110.10">
    <property type="entry name" value="Electron Transport, Fmn-binding Protein, Chain A"/>
    <property type="match status" value="1"/>
</dbReference>
<dbReference type="PIRSF" id="PIRSF000190">
    <property type="entry name" value="Pyd_amn-ph_oxd"/>
    <property type="match status" value="1"/>
</dbReference>
<evidence type="ECO:0000256" key="12">
    <source>
        <dbReference type="ARBA" id="ARBA00050530"/>
    </source>
</evidence>
<keyword evidence="11" id="KW-0664">Pyridoxine biosynthesis</keyword>
<evidence type="ECO:0000256" key="15">
    <source>
        <dbReference type="ARBA" id="ARBA00077914"/>
    </source>
</evidence>
<dbReference type="GO" id="GO:0008615">
    <property type="term" value="P:pyridoxine biosynthetic process"/>
    <property type="evidence" value="ECO:0007669"/>
    <property type="project" value="UniProtKB-KW"/>
</dbReference>
<reference evidence="20" key="1">
    <citation type="submission" date="2017-02" db="UniProtKB">
        <authorList>
            <consortium name="WormBaseParasite"/>
        </authorList>
    </citation>
    <scope>IDENTIFICATION</scope>
</reference>
<keyword evidence="8" id="KW-0285">Flavoprotein</keyword>
<dbReference type="PANTHER" id="PTHR10851:SF0">
    <property type="entry name" value="PYRIDOXINE-5'-PHOSPHATE OXIDASE"/>
    <property type="match status" value="1"/>
</dbReference>
<evidence type="ECO:0000256" key="14">
    <source>
        <dbReference type="ARBA" id="ARBA00073441"/>
    </source>
</evidence>
<name>A0A0N5AMV3_9BILA</name>